<dbReference type="InterPro" id="IPR000286">
    <property type="entry name" value="HDACs"/>
</dbReference>
<dbReference type="RefSeq" id="WP_208130016.1">
    <property type="nucleotide sequence ID" value="NZ_BAABGQ010000006.1"/>
</dbReference>
<dbReference type="InterPro" id="IPR037138">
    <property type="entry name" value="His_deacetylse_dom_sf"/>
</dbReference>
<dbReference type="SUPFAM" id="SSF52768">
    <property type="entry name" value="Arginase/deacetylase"/>
    <property type="match status" value="1"/>
</dbReference>
<comment type="caution">
    <text evidence="4">The sequence shown here is derived from an EMBL/GenBank/DDBJ whole genome shotgun (WGS) entry which is preliminary data.</text>
</comment>
<dbReference type="Pfam" id="PF00850">
    <property type="entry name" value="Hist_deacetyl"/>
    <property type="match status" value="1"/>
</dbReference>
<dbReference type="InterPro" id="IPR023801">
    <property type="entry name" value="His_deacetylse_dom"/>
</dbReference>
<name>A0ABP8QH06_9BACT</name>
<organism evidence="4 5">
    <name type="scientific">Hymenobacter ginsengisoli</name>
    <dbReference type="NCBI Taxonomy" id="1051626"/>
    <lineage>
        <taxon>Bacteria</taxon>
        <taxon>Pseudomonadati</taxon>
        <taxon>Bacteroidota</taxon>
        <taxon>Cytophagia</taxon>
        <taxon>Cytophagales</taxon>
        <taxon>Hymenobacteraceae</taxon>
        <taxon>Hymenobacter</taxon>
    </lineage>
</organism>
<dbReference type="EMBL" id="BAABGQ010000006">
    <property type="protein sequence ID" value="GAA4502446.1"/>
    <property type="molecule type" value="Genomic_DNA"/>
</dbReference>
<evidence type="ECO:0000256" key="2">
    <source>
        <dbReference type="ARBA" id="ARBA00022801"/>
    </source>
</evidence>
<evidence type="ECO:0000259" key="3">
    <source>
        <dbReference type="Pfam" id="PF00850"/>
    </source>
</evidence>
<comment type="similarity">
    <text evidence="1">Belongs to the histone deacetylase family.</text>
</comment>
<gene>
    <name evidence="4" type="ORF">GCM10023172_25860</name>
</gene>
<dbReference type="PANTHER" id="PTHR10625:SF19">
    <property type="entry name" value="HISTONE DEACETYLASE 12"/>
    <property type="match status" value="1"/>
</dbReference>
<evidence type="ECO:0000313" key="5">
    <source>
        <dbReference type="Proteomes" id="UP001501243"/>
    </source>
</evidence>
<proteinExistence type="inferred from homology"/>
<dbReference type="CDD" id="cd09993">
    <property type="entry name" value="HDAC_classIV"/>
    <property type="match status" value="1"/>
</dbReference>
<dbReference type="Gene3D" id="3.40.800.20">
    <property type="entry name" value="Histone deacetylase domain"/>
    <property type="match status" value="1"/>
</dbReference>
<dbReference type="Proteomes" id="UP001501243">
    <property type="component" value="Unassembled WGS sequence"/>
</dbReference>
<keyword evidence="2" id="KW-0378">Hydrolase</keyword>
<dbReference type="InterPro" id="IPR023696">
    <property type="entry name" value="Ureohydrolase_dom_sf"/>
</dbReference>
<keyword evidence="5" id="KW-1185">Reference proteome</keyword>
<dbReference type="PRINTS" id="PR01270">
    <property type="entry name" value="HDASUPER"/>
</dbReference>
<reference evidence="5" key="1">
    <citation type="journal article" date="2019" name="Int. J. Syst. Evol. Microbiol.">
        <title>The Global Catalogue of Microorganisms (GCM) 10K type strain sequencing project: providing services to taxonomists for standard genome sequencing and annotation.</title>
        <authorList>
            <consortium name="The Broad Institute Genomics Platform"/>
            <consortium name="The Broad Institute Genome Sequencing Center for Infectious Disease"/>
            <person name="Wu L."/>
            <person name="Ma J."/>
        </authorList>
    </citation>
    <scope>NUCLEOTIDE SEQUENCE [LARGE SCALE GENOMIC DNA]</scope>
    <source>
        <strain evidence="5">JCM 17841</strain>
    </source>
</reference>
<accession>A0ABP8QH06</accession>
<evidence type="ECO:0000313" key="4">
    <source>
        <dbReference type="EMBL" id="GAA4502446.1"/>
    </source>
</evidence>
<evidence type="ECO:0000256" key="1">
    <source>
        <dbReference type="ARBA" id="ARBA00005947"/>
    </source>
</evidence>
<dbReference type="InterPro" id="IPR044150">
    <property type="entry name" value="HDAC_classIV"/>
</dbReference>
<sequence length="305" mass="33338">MMNIAFTPNYVLSLPPGHRFPMLKYELLPEQLLYEGTATAGDFFVPSPPPLAEVLRTHEAGYVHRLLHGQLTRPEERASGFPWSPALAEREMTLLGGTIGCVRRALASGGVALNIAGGTHHAFAGRPEGFCLLNDQAVAANWLLAHEPVRVRQILIIDLDVHQGNGTAAIFRHEPRVFTFSMHGARNFPGRKEASDLDLALPDGLGDAEYLARLTDVLPRLLGGDLCQPDFVFYLSGVDVLATDKLGHLALTREGCRRRDELVLGACHRRGLPVVVCMGGGYSERIADIVEAHANTYRVAASLWH</sequence>
<feature type="domain" description="Histone deacetylase" evidence="3">
    <location>
        <begin position="29"/>
        <end position="294"/>
    </location>
</feature>
<dbReference type="PANTHER" id="PTHR10625">
    <property type="entry name" value="HISTONE DEACETYLASE HDAC1-RELATED"/>
    <property type="match status" value="1"/>
</dbReference>
<protein>
    <submittedName>
        <fullName evidence="4">Histone deacetylase</fullName>
    </submittedName>
</protein>